<dbReference type="InterPro" id="IPR010255">
    <property type="entry name" value="Haem_peroxidase_sf"/>
</dbReference>
<feature type="chain" id="PRO_5040280329" evidence="1">
    <location>
        <begin position="32"/>
        <end position="334"/>
    </location>
</feature>
<dbReference type="GO" id="GO:0004601">
    <property type="term" value="F:peroxidase activity"/>
    <property type="evidence" value="ECO:0007669"/>
    <property type="project" value="InterPro"/>
</dbReference>
<dbReference type="GO" id="GO:0006979">
    <property type="term" value="P:response to oxidative stress"/>
    <property type="evidence" value="ECO:0007669"/>
    <property type="project" value="InterPro"/>
</dbReference>
<dbReference type="InterPro" id="IPR037120">
    <property type="entry name" value="Haem_peroxidase_sf_animal"/>
</dbReference>
<evidence type="ECO:0000313" key="2">
    <source>
        <dbReference type="EMBL" id="KAG0663390.1"/>
    </source>
</evidence>
<dbReference type="Gene3D" id="1.10.640.10">
    <property type="entry name" value="Haem peroxidase domain superfamily, animal type"/>
    <property type="match status" value="1"/>
</dbReference>
<comment type="caution">
    <text evidence="2">The sequence shown here is derived from an EMBL/GenBank/DDBJ whole genome shotgun (WGS) entry which is preliminary data.</text>
</comment>
<evidence type="ECO:0000256" key="1">
    <source>
        <dbReference type="SAM" id="SignalP"/>
    </source>
</evidence>
<evidence type="ECO:0000313" key="3">
    <source>
        <dbReference type="Proteomes" id="UP000777482"/>
    </source>
</evidence>
<sequence>MCPPLARSHGCAVWLPLVFISCSDSPVSISAHQPNDWRAFPRWSSPSGFEFDPAGTWLDLVLTSPLRERVDVGMILCDRVIKPLVGAQVPSRTGDQVSAERNILRCSAIRARDTGWLEGEDGLFDQMTDDDLCATWDGMDNELRDRSEQVYLDKDILRSDEETLRSDEDILKTLTNATEWVAGAFKARSIPKVMRIIACVAMDAGRTEWRCASLNEYVPRDAWALYTYNSCEERNPSPGIANTARHLDKDVENLELYPRLMREESKAPLLELAPRYEPPRARSRLTYEATAGSLTSCHRHDSQPDYENGAFSGQIGKLLMRHFFPKAYTYHNSV</sequence>
<protein>
    <submittedName>
        <fullName evidence="2">Uncharacterized protein</fullName>
    </submittedName>
</protein>
<dbReference type="EMBL" id="PUHQ01000020">
    <property type="protein sequence ID" value="KAG0663390.1"/>
    <property type="molecule type" value="Genomic_DNA"/>
</dbReference>
<dbReference type="OrthoDB" id="823504at2759"/>
<accession>A0A9P7B703</accession>
<organism evidence="2 3">
    <name type="scientific">Rhodotorula mucilaginosa</name>
    <name type="common">Yeast</name>
    <name type="synonym">Rhodotorula rubra</name>
    <dbReference type="NCBI Taxonomy" id="5537"/>
    <lineage>
        <taxon>Eukaryota</taxon>
        <taxon>Fungi</taxon>
        <taxon>Dikarya</taxon>
        <taxon>Basidiomycota</taxon>
        <taxon>Pucciniomycotina</taxon>
        <taxon>Microbotryomycetes</taxon>
        <taxon>Sporidiobolales</taxon>
        <taxon>Sporidiobolaceae</taxon>
        <taxon>Rhodotorula</taxon>
    </lineage>
</organism>
<dbReference type="Proteomes" id="UP000777482">
    <property type="component" value="Unassembled WGS sequence"/>
</dbReference>
<dbReference type="GO" id="GO:0020037">
    <property type="term" value="F:heme binding"/>
    <property type="evidence" value="ECO:0007669"/>
    <property type="project" value="InterPro"/>
</dbReference>
<keyword evidence="3" id="KW-1185">Reference proteome</keyword>
<dbReference type="SUPFAM" id="SSF48113">
    <property type="entry name" value="Heme-dependent peroxidases"/>
    <property type="match status" value="1"/>
</dbReference>
<reference evidence="2 3" key="1">
    <citation type="submission" date="2020-11" db="EMBL/GenBank/DDBJ databases">
        <title>Kefir isolates.</title>
        <authorList>
            <person name="Marcisauskas S."/>
            <person name="Kim Y."/>
            <person name="Blasche S."/>
        </authorList>
    </citation>
    <scope>NUCLEOTIDE SEQUENCE [LARGE SCALE GENOMIC DNA]</scope>
    <source>
        <strain evidence="2 3">KR</strain>
    </source>
</reference>
<name>A0A9P7B703_RHOMI</name>
<gene>
    <name evidence="2" type="ORF">C6P46_002729</name>
</gene>
<feature type="signal peptide" evidence="1">
    <location>
        <begin position="1"/>
        <end position="31"/>
    </location>
</feature>
<dbReference type="AlphaFoldDB" id="A0A9P7B703"/>
<keyword evidence="1" id="KW-0732">Signal</keyword>
<proteinExistence type="predicted"/>
<dbReference type="PROSITE" id="PS51257">
    <property type="entry name" value="PROKAR_LIPOPROTEIN"/>
    <property type="match status" value="1"/>
</dbReference>